<dbReference type="SUPFAM" id="SSF51261">
    <property type="entry name" value="Duplicated hybrid motif"/>
    <property type="match status" value="1"/>
</dbReference>
<dbReference type="Pfam" id="PF01551">
    <property type="entry name" value="Peptidase_M23"/>
    <property type="match status" value="1"/>
</dbReference>
<feature type="domain" description="M23ase beta-sheet core" evidence="1">
    <location>
        <begin position="290"/>
        <end position="384"/>
    </location>
</feature>
<dbReference type="PANTHER" id="PTHR21666">
    <property type="entry name" value="PEPTIDASE-RELATED"/>
    <property type="match status" value="1"/>
</dbReference>
<name>A0A2S6F5Y6_LEGPN</name>
<dbReference type="Gene3D" id="2.70.70.10">
    <property type="entry name" value="Glucose Permease (Domain IIA)"/>
    <property type="match status" value="1"/>
</dbReference>
<dbReference type="InterPro" id="IPR016047">
    <property type="entry name" value="M23ase_b-sheet_dom"/>
</dbReference>
<dbReference type="Gene3D" id="6.10.250.3150">
    <property type="match status" value="1"/>
</dbReference>
<comment type="caution">
    <text evidence="2">The sequence shown here is derived from an EMBL/GenBank/DDBJ whole genome shotgun (WGS) entry which is preliminary data.</text>
</comment>
<protein>
    <submittedName>
        <fullName evidence="2">Peptidase M24</fullName>
    </submittedName>
</protein>
<gene>
    <name evidence="2" type="ORF">C3928_03165</name>
</gene>
<dbReference type="OrthoDB" id="9784703at2"/>
<dbReference type="EMBL" id="PQWY01000004">
    <property type="protein sequence ID" value="PPK32844.1"/>
    <property type="molecule type" value="Genomic_DNA"/>
</dbReference>
<dbReference type="GO" id="GO:0004222">
    <property type="term" value="F:metalloendopeptidase activity"/>
    <property type="evidence" value="ECO:0007669"/>
    <property type="project" value="TreeGrafter"/>
</dbReference>
<evidence type="ECO:0000313" key="2">
    <source>
        <dbReference type="EMBL" id="PPK32844.1"/>
    </source>
</evidence>
<dbReference type="PANTHER" id="PTHR21666:SF270">
    <property type="entry name" value="MUREIN HYDROLASE ACTIVATOR ENVC"/>
    <property type="match status" value="1"/>
</dbReference>
<dbReference type="CDD" id="cd12797">
    <property type="entry name" value="M23_peptidase"/>
    <property type="match status" value="1"/>
</dbReference>
<organism evidence="2 3">
    <name type="scientific">Legionella pneumophila</name>
    <dbReference type="NCBI Taxonomy" id="446"/>
    <lineage>
        <taxon>Bacteria</taxon>
        <taxon>Pseudomonadati</taxon>
        <taxon>Pseudomonadota</taxon>
        <taxon>Gammaproteobacteria</taxon>
        <taxon>Legionellales</taxon>
        <taxon>Legionellaceae</taxon>
        <taxon>Legionella</taxon>
    </lineage>
</organism>
<dbReference type="Proteomes" id="UP000239239">
    <property type="component" value="Unassembled WGS sequence"/>
</dbReference>
<dbReference type="InterPro" id="IPR011055">
    <property type="entry name" value="Dup_hybrid_motif"/>
</dbReference>
<reference evidence="2 3" key="1">
    <citation type="submission" date="2018-02" db="EMBL/GenBank/DDBJ databases">
        <title>Draft genome sequences of four Legionella pneumophila clinical strains isolated in Ontario.</title>
        <authorList>
            <person name="Fortuna A."/>
            <person name="Ramnarine R."/>
            <person name="Li A."/>
            <person name="Frantz C."/>
            <person name="Mallo G."/>
        </authorList>
    </citation>
    <scope>NUCLEOTIDE SEQUENCE [LARGE SCALE GENOMIC DNA]</scope>
    <source>
        <strain evidence="2 3">LG61</strain>
    </source>
</reference>
<accession>A0A2S6F5Y6</accession>
<evidence type="ECO:0000259" key="1">
    <source>
        <dbReference type="Pfam" id="PF01551"/>
    </source>
</evidence>
<sequence>MVVSFWKKTMRMPNLPNYLSSTPLGLALVLILFFCNGLEAKTAPNSITQTQAKLKQLDAKINKLKQVLANAQDKRTVLNQELGSTEKQIGEGIRKLRIIQANMSAKEKSIAELQGKINHLNGRLLAQQEMLANHVRARYQMGEYQPLKWLINQDEPFKINRILTYYQYIIRSRQQLIDEIARTRQNLNDSKTKLGNELAENKQLQFKLSQNQQQLEQNKRYHSTLIQSIDNDIQNNQQSLKDFQKDRDNLSHLLKSLSQQSVIQNGKPFTGMRKKLPLPVQSTHRSLRRMNQGVTFFADEGSMVTAVYPGKVVFSDWLKGYGLLLIIDHGQGFMTLYAHNQSLFKRKGQIVQQNEQIASVGHTGGIKQNGLYFEIRQRGKAVNPLDWLS</sequence>
<dbReference type="AlphaFoldDB" id="A0A2S6F5Y6"/>
<evidence type="ECO:0000313" key="3">
    <source>
        <dbReference type="Proteomes" id="UP000239239"/>
    </source>
</evidence>
<proteinExistence type="predicted"/>
<dbReference type="InterPro" id="IPR050570">
    <property type="entry name" value="Cell_wall_metabolism_enzyme"/>
</dbReference>